<evidence type="ECO:0000256" key="1">
    <source>
        <dbReference type="SAM" id="SignalP"/>
    </source>
</evidence>
<keyword evidence="3" id="KW-1185">Reference proteome</keyword>
<evidence type="ECO:0000313" key="2">
    <source>
        <dbReference type="EMBL" id="TFY81237.1"/>
    </source>
</evidence>
<comment type="caution">
    <text evidence="2">The sequence shown here is derived from an EMBL/GenBank/DDBJ whole genome shotgun (WGS) entry which is preliminary data.</text>
</comment>
<proteinExistence type="predicted"/>
<gene>
    <name evidence="2" type="ORF">EWM64_g2775</name>
</gene>
<evidence type="ECO:0000313" key="3">
    <source>
        <dbReference type="Proteomes" id="UP000298061"/>
    </source>
</evidence>
<accession>A0A4Z0A4I0</accession>
<protein>
    <recommendedName>
        <fullName evidence="4">Lysine-specific metallo-endopeptidase domain-containing protein</fullName>
    </recommendedName>
</protein>
<dbReference type="EMBL" id="SFCI01000234">
    <property type="protein sequence ID" value="TFY81237.1"/>
    <property type="molecule type" value="Genomic_DNA"/>
</dbReference>
<evidence type="ECO:0008006" key="4">
    <source>
        <dbReference type="Google" id="ProtNLM"/>
    </source>
</evidence>
<name>A0A4Z0A4I0_9AGAM</name>
<sequence length="165" mass="18303">MKFLSLLSLAIAAATAHAASVHCDNKHTLSTAFVGQDSADRRARRARQAPDERLRGHLRHELLHAPGRPDPNECHVIADALLYDSQNIGALFNMDPAQNTSLIVMTFRSCQTFIVNQTPNALTYCRTDWASLVDWIAPNCQATQNAHGGNCVARDQQWFVQVQHS</sequence>
<dbReference type="AlphaFoldDB" id="A0A4Z0A4I0"/>
<organism evidence="2 3">
    <name type="scientific">Hericium alpestre</name>
    <dbReference type="NCBI Taxonomy" id="135208"/>
    <lineage>
        <taxon>Eukaryota</taxon>
        <taxon>Fungi</taxon>
        <taxon>Dikarya</taxon>
        <taxon>Basidiomycota</taxon>
        <taxon>Agaricomycotina</taxon>
        <taxon>Agaricomycetes</taxon>
        <taxon>Russulales</taxon>
        <taxon>Hericiaceae</taxon>
        <taxon>Hericium</taxon>
    </lineage>
</organism>
<feature type="signal peptide" evidence="1">
    <location>
        <begin position="1"/>
        <end position="18"/>
    </location>
</feature>
<keyword evidence="1" id="KW-0732">Signal</keyword>
<dbReference type="Proteomes" id="UP000298061">
    <property type="component" value="Unassembled WGS sequence"/>
</dbReference>
<feature type="chain" id="PRO_5021267008" description="Lysine-specific metallo-endopeptidase domain-containing protein" evidence="1">
    <location>
        <begin position="19"/>
        <end position="165"/>
    </location>
</feature>
<dbReference type="OrthoDB" id="3226519at2759"/>
<reference evidence="2 3" key="1">
    <citation type="submission" date="2019-02" db="EMBL/GenBank/DDBJ databases">
        <title>Genome sequencing of the rare red list fungi Hericium alpestre (H. flagellum).</title>
        <authorList>
            <person name="Buettner E."/>
            <person name="Kellner H."/>
        </authorList>
    </citation>
    <scope>NUCLEOTIDE SEQUENCE [LARGE SCALE GENOMIC DNA]</scope>
    <source>
        <strain evidence="2 3">DSM 108284</strain>
    </source>
</reference>